<accession>A0AAE1EPY9</accession>
<feature type="region of interest" description="Disordered" evidence="1">
    <location>
        <begin position="1"/>
        <end position="46"/>
    </location>
</feature>
<proteinExistence type="predicted"/>
<dbReference type="EMBL" id="JAWQEG010005174">
    <property type="protein sequence ID" value="KAK3858896.1"/>
    <property type="molecule type" value="Genomic_DNA"/>
</dbReference>
<dbReference type="AlphaFoldDB" id="A0AAE1EPY9"/>
<dbReference type="Proteomes" id="UP001286313">
    <property type="component" value="Unassembled WGS sequence"/>
</dbReference>
<name>A0AAE1EPY9_PETCI</name>
<gene>
    <name evidence="2" type="ORF">Pcinc_034940</name>
</gene>
<evidence type="ECO:0000313" key="3">
    <source>
        <dbReference type="Proteomes" id="UP001286313"/>
    </source>
</evidence>
<evidence type="ECO:0000313" key="2">
    <source>
        <dbReference type="EMBL" id="KAK3858896.1"/>
    </source>
</evidence>
<feature type="compositionally biased region" description="Basic residues" evidence="1">
    <location>
        <begin position="35"/>
        <end position="46"/>
    </location>
</feature>
<sequence>MDATSHASVQVAKEEYSRGKGASVQEAKEHDLRGQRKTSHRSIKTVRRKMDHRVYCCCRWETDHQREGLHTAPDPAPRTED</sequence>
<comment type="caution">
    <text evidence="2">The sequence shown here is derived from an EMBL/GenBank/DDBJ whole genome shotgun (WGS) entry which is preliminary data.</text>
</comment>
<evidence type="ECO:0000256" key="1">
    <source>
        <dbReference type="SAM" id="MobiDB-lite"/>
    </source>
</evidence>
<reference evidence="2" key="1">
    <citation type="submission" date="2023-10" db="EMBL/GenBank/DDBJ databases">
        <title>Genome assemblies of two species of porcelain crab, Petrolisthes cinctipes and Petrolisthes manimaculis (Anomura: Porcellanidae).</title>
        <authorList>
            <person name="Angst P."/>
        </authorList>
    </citation>
    <scope>NUCLEOTIDE SEQUENCE</scope>
    <source>
        <strain evidence="2">PB745_01</strain>
        <tissue evidence="2">Gill</tissue>
    </source>
</reference>
<organism evidence="2 3">
    <name type="scientific">Petrolisthes cinctipes</name>
    <name type="common">Flat porcelain crab</name>
    <dbReference type="NCBI Taxonomy" id="88211"/>
    <lineage>
        <taxon>Eukaryota</taxon>
        <taxon>Metazoa</taxon>
        <taxon>Ecdysozoa</taxon>
        <taxon>Arthropoda</taxon>
        <taxon>Crustacea</taxon>
        <taxon>Multicrustacea</taxon>
        <taxon>Malacostraca</taxon>
        <taxon>Eumalacostraca</taxon>
        <taxon>Eucarida</taxon>
        <taxon>Decapoda</taxon>
        <taxon>Pleocyemata</taxon>
        <taxon>Anomura</taxon>
        <taxon>Galatheoidea</taxon>
        <taxon>Porcellanidae</taxon>
        <taxon>Petrolisthes</taxon>
    </lineage>
</organism>
<keyword evidence="3" id="KW-1185">Reference proteome</keyword>
<protein>
    <submittedName>
        <fullName evidence="2">Uncharacterized protein</fullName>
    </submittedName>
</protein>